<reference evidence="1 2" key="1">
    <citation type="journal article" date="2013" name="Genome Biol.">
        <title>The genome sequence of the most widely cultivated cacao type and its use to identify candidate genes regulating pod color.</title>
        <authorList>
            <person name="Motamayor J.C."/>
            <person name="Mockaitis K."/>
            <person name="Schmutz J."/>
            <person name="Haiminen N."/>
            <person name="Iii D.L."/>
            <person name="Cornejo O."/>
            <person name="Findley S.D."/>
            <person name="Zheng P."/>
            <person name="Utro F."/>
            <person name="Royaert S."/>
            <person name="Saski C."/>
            <person name="Jenkins J."/>
            <person name="Podicheti R."/>
            <person name="Zhao M."/>
            <person name="Scheffler B.E."/>
            <person name="Stack J.C."/>
            <person name="Feltus F.A."/>
            <person name="Mustiga G.M."/>
            <person name="Amores F."/>
            <person name="Phillips W."/>
            <person name="Marelli J.P."/>
            <person name="May G.D."/>
            <person name="Shapiro H."/>
            <person name="Ma J."/>
            <person name="Bustamante C.D."/>
            <person name="Schnell R.J."/>
            <person name="Main D."/>
            <person name="Gilbert D."/>
            <person name="Parida L."/>
            <person name="Kuhn D.N."/>
        </authorList>
    </citation>
    <scope>NUCLEOTIDE SEQUENCE [LARGE SCALE GENOMIC DNA]</scope>
    <source>
        <strain evidence="2">cv. Matina 1-6</strain>
    </source>
</reference>
<dbReference type="AlphaFoldDB" id="A0A061EJ64"/>
<evidence type="ECO:0000313" key="1">
    <source>
        <dbReference type="EMBL" id="EOY05060.1"/>
    </source>
</evidence>
<keyword evidence="2" id="KW-1185">Reference proteome</keyword>
<organism evidence="1 2">
    <name type="scientific">Theobroma cacao</name>
    <name type="common">Cacao</name>
    <name type="synonym">Cocoa</name>
    <dbReference type="NCBI Taxonomy" id="3641"/>
    <lineage>
        <taxon>Eukaryota</taxon>
        <taxon>Viridiplantae</taxon>
        <taxon>Streptophyta</taxon>
        <taxon>Embryophyta</taxon>
        <taxon>Tracheophyta</taxon>
        <taxon>Spermatophyta</taxon>
        <taxon>Magnoliopsida</taxon>
        <taxon>eudicotyledons</taxon>
        <taxon>Gunneridae</taxon>
        <taxon>Pentapetalae</taxon>
        <taxon>rosids</taxon>
        <taxon>malvids</taxon>
        <taxon>Malvales</taxon>
        <taxon>Malvaceae</taxon>
        <taxon>Byttnerioideae</taxon>
        <taxon>Theobroma</taxon>
    </lineage>
</organism>
<name>A0A061EJ64_THECC</name>
<protein>
    <submittedName>
        <fullName evidence="1">Uncharacterized protein</fullName>
    </submittedName>
</protein>
<dbReference type="HOGENOM" id="CLU_1879167_0_0_1"/>
<gene>
    <name evidence="1" type="ORF">TCM_020164</name>
</gene>
<dbReference type="InParanoid" id="A0A061EJ64"/>
<dbReference type="Proteomes" id="UP000026915">
    <property type="component" value="Chromosome 4"/>
</dbReference>
<dbReference type="EMBL" id="CM001882">
    <property type="protein sequence ID" value="EOY05060.1"/>
    <property type="molecule type" value="Genomic_DNA"/>
</dbReference>
<dbReference type="Gramene" id="EOY05060">
    <property type="protein sequence ID" value="EOY05060"/>
    <property type="gene ID" value="TCM_020164"/>
</dbReference>
<proteinExistence type="predicted"/>
<sequence>MRSSGLSLGLRIPPSIRPWTAFDPLFSATKLGPYYGLIAAHRLQIQFALLHTPPNSVALPNFPDNHLFLICILEKLSGGEAGCSPVTRCSENTFSLQRDVYRKIVMTRNSHRARDNGCDVPIDTITWNVNRNPVRL</sequence>
<accession>A0A061EJ64</accession>
<evidence type="ECO:0000313" key="2">
    <source>
        <dbReference type="Proteomes" id="UP000026915"/>
    </source>
</evidence>